<dbReference type="RefSeq" id="WP_272778177.1">
    <property type="nucleotide sequence ID" value="NZ_JAQQLI010000026.1"/>
</dbReference>
<protein>
    <submittedName>
        <fullName evidence="1">Uncharacterized protein</fullName>
    </submittedName>
</protein>
<accession>A0ABT5JCJ1</accession>
<evidence type="ECO:0000313" key="1">
    <source>
        <dbReference type="EMBL" id="MDC7787337.1"/>
    </source>
</evidence>
<gene>
    <name evidence="1" type="ORF">PQJ73_16725</name>
</gene>
<reference evidence="1" key="2">
    <citation type="submission" date="2023-02" db="EMBL/GenBank/DDBJ databases">
        <authorList>
            <person name="Rayyan A."/>
            <person name="Meyer T."/>
            <person name="Kyndt J.A."/>
        </authorList>
    </citation>
    <scope>NUCLEOTIDE SEQUENCE</scope>
    <source>
        <strain evidence="1">DSM 9987</strain>
    </source>
</reference>
<keyword evidence="2" id="KW-1185">Reference proteome</keyword>
<reference evidence="1" key="1">
    <citation type="journal article" date="2023" name="Microbiol Resour">
        <title>Genome Sequences of Rhodoplanes serenus and Two Thermotolerant Strains, Rhodoplanes tepidamans and 'Rhodoplanes cryptolactis,' Further Refine the Genus.</title>
        <authorList>
            <person name="Rayyan A.A."/>
            <person name="Kyndt J.A."/>
        </authorList>
    </citation>
    <scope>NUCLEOTIDE SEQUENCE</scope>
    <source>
        <strain evidence="1">DSM 9987</strain>
    </source>
</reference>
<comment type="caution">
    <text evidence="1">The sequence shown here is derived from an EMBL/GenBank/DDBJ whole genome shotgun (WGS) entry which is preliminary data.</text>
</comment>
<sequence>MTTANAVSVSIGRADATVSVDVTCTSTGLADALEGELRGMVARGELKLDLSRPAAEIEGEIVR</sequence>
<dbReference type="Proteomes" id="UP001165652">
    <property type="component" value="Unassembled WGS sequence"/>
</dbReference>
<name>A0ABT5JCJ1_RHOTP</name>
<dbReference type="EMBL" id="JAQQLI010000026">
    <property type="protein sequence ID" value="MDC7787337.1"/>
    <property type="molecule type" value="Genomic_DNA"/>
</dbReference>
<evidence type="ECO:0000313" key="2">
    <source>
        <dbReference type="Proteomes" id="UP001165652"/>
    </source>
</evidence>
<organism evidence="1 2">
    <name type="scientific">Rhodoplanes tepidamans</name>
    <name type="common">Rhodoplanes cryptolactis</name>
    <dbReference type="NCBI Taxonomy" id="200616"/>
    <lineage>
        <taxon>Bacteria</taxon>
        <taxon>Pseudomonadati</taxon>
        <taxon>Pseudomonadota</taxon>
        <taxon>Alphaproteobacteria</taxon>
        <taxon>Hyphomicrobiales</taxon>
        <taxon>Nitrobacteraceae</taxon>
        <taxon>Rhodoplanes</taxon>
    </lineage>
</organism>
<proteinExistence type="predicted"/>